<dbReference type="AlphaFoldDB" id="A0A445IS08"/>
<reference evidence="4 5" key="1">
    <citation type="submission" date="2018-09" db="EMBL/GenBank/DDBJ databases">
        <title>A high-quality reference genome of wild soybean provides a powerful tool to mine soybean genomes.</title>
        <authorList>
            <person name="Xie M."/>
            <person name="Chung C.Y.L."/>
            <person name="Li M.-W."/>
            <person name="Wong F.-L."/>
            <person name="Chan T.-F."/>
            <person name="Lam H.-M."/>
        </authorList>
    </citation>
    <scope>NUCLEOTIDE SEQUENCE [LARGE SCALE GENOMIC DNA]</scope>
    <source>
        <strain evidence="5">cv. W05</strain>
        <tissue evidence="4">Hypocotyl of etiolated seedlings</tissue>
    </source>
</reference>
<evidence type="ECO:0000313" key="4">
    <source>
        <dbReference type="EMBL" id="RZB88857.1"/>
    </source>
</evidence>
<keyword evidence="5" id="KW-1185">Reference proteome</keyword>
<feature type="repeat" description="PPR" evidence="3">
    <location>
        <begin position="272"/>
        <end position="306"/>
    </location>
</feature>
<dbReference type="FunFam" id="1.25.40.10:FF:000511">
    <property type="entry name" value="Pentatricopeptide repeat-containing protein"/>
    <property type="match status" value="1"/>
</dbReference>
<dbReference type="Pfam" id="PF20430">
    <property type="entry name" value="Eplus_motif"/>
    <property type="match status" value="1"/>
</dbReference>
<sequence length="595" mass="66132">MNKAGQSLKWVLLDLIHKCNDLRSFKQIHAHLLTSALVTNDLVVTKAANFLGKHITDVHYPCNFLKQFDWSLSSFPCNLLISGYASGQLPWLAILIYRWTVRNGFVPDVYTFPAVLKSCAKFSGIGEVRQFHSVSVKTGLWCDIYVQNTLVHVYSICGDNVGAGKVFEDMLVRDVVSWTGLISGYVKTGLFNEAISLFLRMNVEPNVGTFVSILGACGKLGRLNLGKGIHGLVFKCLYGEELVVCNAVLDMYMKCDSVTDARKMFDEMPEKDIISWTSMIGGLVQCQSPRESLDLFSQMQASGFEPDGVILTSVLSACASLGLLDCGRWVHEYIDCHRIKWDVHIGTTLVDMYAKCGCIDMAQRIFNGMPSKNIRTWNAYIGGLAINGYGKEALKQFEDLVESGTRPNEVTFLAVFTACCHNGLVDEGRKYFNEMTSPLYNLSPCLEHYGCMVDLLCRAGLVGEAVELIKTMPMPPDVQILGALLSSRNTYGNVGFTQEMLKSLPNVEFQDSGIYVLLSNLYATNKKWAEVRSVRRLMKQKGISKAPGSSIIRVDGMSHEFLVGDNSHPQSEEIYVLLNILANQIYLEGHINTLS</sequence>
<dbReference type="PANTHER" id="PTHR47926">
    <property type="entry name" value="PENTATRICOPEPTIDE REPEAT-CONTAINING PROTEIN"/>
    <property type="match status" value="1"/>
</dbReference>
<dbReference type="Proteomes" id="UP000289340">
    <property type="component" value="Chromosome 10"/>
</dbReference>
<dbReference type="Gene3D" id="1.25.40.10">
    <property type="entry name" value="Tetratricopeptide repeat domain"/>
    <property type="match status" value="3"/>
</dbReference>
<dbReference type="InterPro" id="IPR046960">
    <property type="entry name" value="PPR_At4g14850-like_plant"/>
</dbReference>
<accession>A0A445IS08</accession>
<feature type="repeat" description="PPR" evidence="3">
    <location>
        <begin position="174"/>
        <end position="204"/>
    </location>
</feature>
<dbReference type="InterPro" id="IPR046849">
    <property type="entry name" value="E2_motif"/>
</dbReference>
<dbReference type="FunFam" id="1.25.40.10:FF:000333">
    <property type="entry name" value="Pentatricopeptide repeat-containing protein"/>
    <property type="match status" value="1"/>
</dbReference>
<dbReference type="EMBL" id="QZWG01000010">
    <property type="protein sequence ID" value="RZB88857.1"/>
    <property type="molecule type" value="Genomic_DNA"/>
</dbReference>
<dbReference type="Pfam" id="PF13041">
    <property type="entry name" value="PPR_2"/>
    <property type="match status" value="2"/>
</dbReference>
<evidence type="ECO:0000256" key="1">
    <source>
        <dbReference type="ARBA" id="ARBA00006643"/>
    </source>
</evidence>
<organism evidence="4 5">
    <name type="scientific">Glycine soja</name>
    <name type="common">Wild soybean</name>
    <dbReference type="NCBI Taxonomy" id="3848"/>
    <lineage>
        <taxon>Eukaryota</taxon>
        <taxon>Viridiplantae</taxon>
        <taxon>Streptophyta</taxon>
        <taxon>Embryophyta</taxon>
        <taxon>Tracheophyta</taxon>
        <taxon>Spermatophyta</taxon>
        <taxon>Magnoliopsida</taxon>
        <taxon>eudicotyledons</taxon>
        <taxon>Gunneridae</taxon>
        <taxon>Pentapetalae</taxon>
        <taxon>rosids</taxon>
        <taxon>fabids</taxon>
        <taxon>Fabales</taxon>
        <taxon>Fabaceae</taxon>
        <taxon>Papilionoideae</taxon>
        <taxon>50 kb inversion clade</taxon>
        <taxon>NPAAA clade</taxon>
        <taxon>indigoferoid/millettioid clade</taxon>
        <taxon>Phaseoleae</taxon>
        <taxon>Glycine</taxon>
        <taxon>Glycine subgen. Soja</taxon>
    </lineage>
</organism>
<dbReference type="InterPro" id="IPR002885">
    <property type="entry name" value="PPR_rpt"/>
</dbReference>
<dbReference type="FunFam" id="1.25.40.10:FF:000344">
    <property type="entry name" value="Pentatricopeptide repeat-containing protein"/>
    <property type="match status" value="1"/>
</dbReference>
<evidence type="ECO:0000256" key="2">
    <source>
        <dbReference type="ARBA" id="ARBA00022737"/>
    </source>
</evidence>
<comment type="similarity">
    <text evidence="1">Belongs to the PPR family. PCMP-H subfamily.</text>
</comment>
<name>A0A445IS08_GLYSO</name>
<dbReference type="GO" id="GO:0003723">
    <property type="term" value="F:RNA binding"/>
    <property type="evidence" value="ECO:0007669"/>
    <property type="project" value="InterPro"/>
</dbReference>
<dbReference type="InterPro" id="IPR046848">
    <property type="entry name" value="E_motif"/>
</dbReference>
<evidence type="ECO:0000256" key="3">
    <source>
        <dbReference type="PROSITE-ProRule" id="PRU00708"/>
    </source>
</evidence>
<gene>
    <name evidence="4" type="ORF">D0Y65_027972</name>
</gene>
<dbReference type="InterPro" id="IPR011990">
    <property type="entry name" value="TPR-like_helical_dom_sf"/>
</dbReference>
<dbReference type="PROSITE" id="PS51375">
    <property type="entry name" value="PPR"/>
    <property type="match status" value="3"/>
</dbReference>
<dbReference type="NCBIfam" id="TIGR00756">
    <property type="entry name" value="PPR"/>
    <property type="match status" value="4"/>
</dbReference>
<evidence type="ECO:0000313" key="5">
    <source>
        <dbReference type="Proteomes" id="UP000289340"/>
    </source>
</evidence>
<dbReference type="Gramene" id="XM_028328023.1">
    <property type="protein sequence ID" value="XP_028183824.1"/>
    <property type="gene ID" value="LOC114370632"/>
</dbReference>
<feature type="repeat" description="PPR" evidence="3">
    <location>
        <begin position="373"/>
        <end position="407"/>
    </location>
</feature>
<comment type="caution">
    <text evidence="4">The sequence shown here is derived from an EMBL/GenBank/DDBJ whole genome shotgun (WGS) entry which is preliminary data.</text>
</comment>
<dbReference type="Pfam" id="PF01535">
    <property type="entry name" value="PPR"/>
    <property type="match status" value="3"/>
</dbReference>
<protein>
    <submittedName>
        <fullName evidence="4">Pentatricopeptide repeat-containing protein</fullName>
    </submittedName>
</protein>
<dbReference type="PANTHER" id="PTHR47926:SF459">
    <property type="entry name" value="PENTATRICOPEPTIDE REPEAT-CONTAINING PROTEIN"/>
    <property type="match status" value="1"/>
</dbReference>
<dbReference type="Pfam" id="PF20431">
    <property type="entry name" value="E_motif"/>
    <property type="match status" value="1"/>
</dbReference>
<dbReference type="GO" id="GO:0009451">
    <property type="term" value="P:RNA modification"/>
    <property type="evidence" value="ECO:0007669"/>
    <property type="project" value="InterPro"/>
</dbReference>
<keyword evidence="2" id="KW-0677">Repeat</keyword>
<proteinExistence type="inferred from homology"/>
<dbReference type="SMR" id="A0A445IS08"/>